<feature type="region of interest" description="Disordered" evidence="1">
    <location>
        <begin position="1009"/>
        <end position="1030"/>
    </location>
</feature>
<dbReference type="Pfam" id="PF26579">
    <property type="entry name" value="Ig_CFAP47"/>
    <property type="match status" value="1"/>
</dbReference>
<dbReference type="InterPro" id="IPR058952">
    <property type="entry name" value="Ig_CFAP47"/>
</dbReference>
<comment type="caution">
    <text evidence="3">The sequence shown here is derived from an EMBL/GenBank/DDBJ whole genome shotgun (WGS) entry which is preliminary data.</text>
</comment>
<dbReference type="PANTHER" id="PTHR45912:SF3">
    <property type="entry name" value="CILIA- AND FLAGELLA-ASSOCIATED PROTEIN 47"/>
    <property type="match status" value="1"/>
</dbReference>
<dbReference type="PANTHER" id="PTHR45912">
    <property type="entry name" value="CILIA- AND FLAGELLA-ASSOCIATED PROTEIN 47"/>
    <property type="match status" value="1"/>
</dbReference>
<evidence type="ECO:0000313" key="4">
    <source>
        <dbReference type="Proteomes" id="UP000481153"/>
    </source>
</evidence>
<accession>A0A6G0XYD4</accession>
<proteinExistence type="predicted"/>
<dbReference type="Proteomes" id="UP000481153">
    <property type="component" value="Unassembled WGS sequence"/>
</dbReference>
<protein>
    <recommendedName>
        <fullName evidence="2">CFAP47-like immunoglobulin-like domain-containing protein</fullName>
    </recommendedName>
</protein>
<dbReference type="EMBL" id="VJMJ01000001">
    <property type="protein sequence ID" value="KAF0745590.1"/>
    <property type="molecule type" value="Genomic_DNA"/>
</dbReference>
<sequence>MYDRKVVEVVVENQFPVNGVFKLSVLQHASVESTKKGKDSEDACMDSQLPFFLPDLMSDVVPIRKDSSATIKIEFLPLNPGVYKCQLLFLDENVGEFMYEIHCTAHLPPVLDILEFSCDNKPHTIKELFVPVKNVLLNKALAIVVDRFQGLVKSKVRDGLRKCEENHHTAFHVEVNSPYFVLQNSEIQLKNGISNTQSHDVDKKNGSQAKLITPRGTLTSNNSLILDFQPRGAGMYSCKVLLRSTANCGCDIRVYEIQAKVTDVGIKTMLEFSAPARQTIVQDIPIINPTQEHWSLRATLTGASGVFSGASSLNVPPGKTSNYSLVFKPQWLVAETGTLVLQNLKTGQDFEFGLSGIGEEPLADQHVVLNCQARQSLVHQFEVQTYKYDPPGPSTFTVESDLPYVVGASQLELPGPGTTRMYKLSFNPLIGGSYFGSITFTNTRTKEYSWYTIEATVSPPEPEATLEMTTTVRSVVGMEISLENPLDHAVVFAINLKGKGLYGPTQFSLEAQQTGIYQLLYSPLLPGTTTGAIGFTNEDVGEFSYILNLHATPAPPIQLEDMVCAVGDVTSQPITITNPLDTPLPLEVVLTNTRNFRIRDEDIVVKPLSTYTAILDYIPSSLSEYERADIQFLNPDVGTWEYKVQGTGKPPSMMKTTIVNAVVGEAASSLFTFRNPFPDALAVEVTMVQLNQHDDGKTIMERPTGTSGSRAGNSPTSVSRQRIRPPTAPPPVFDILLKKPKLTLEGFGILQVPISFMPHFVSEAGAQIIIKGDKELEWVYPVRGIAEAPANPRSFTFVCRARESCEKKLSLELLALEKVTIDERFTIEWDIPEPHARVVERTLTVTPIVDKISSVTTPLEYLVRFDPLKPIRLTVGLIVKKRSGGLWRFDIHLDASDPFVDDVLTIESALNQTSSVSFKLTNQFRESTPFQAEFTAGSSQAFTVYPVEGMLAPYGTDGTSFTIAFTPTGYGKMCSGQLVIVTDEMQWTFNVKGTHPEYKIPHGESKVFAHNASKKLSPPSSTKKKKLFRK</sequence>
<dbReference type="Gene3D" id="2.60.40.10">
    <property type="entry name" value="Immunoglobulins"/>
    <property type="match status" value="1"/>
</dbReference>
<dbReference type="GO" id="GO:0060271">
    <property type="term" value="P:cilium assembly"/>
    <property type="evidence" value="ECO:0007669"/>
    <property type="project" value="TreeGrafter"/>
</dbReference>
<dbReference type="AlphaFoldDB" id="A0A6G0XYD4"/>
<organism evidence="3 4">
    <name type="scientific">Aphanomyces euteiches</name>
    <dbReference type="NCBI Taxonomy" id="100861"/>
    <lineage>
        <taxon>Eukaryota</taxon>
        <taxon>Sar</taxon>
        <taxon>Stramenopiles</taxon>
        <taxon>Oomycota</taxon>
        <taxon>Saprolegniomycetes</taxon>
        <taxon>Saprolegniales</taxon>
        <taxon>Verrucalvaceae</taxon>
        <taxon>Aphanomyces</taxon>
    </lineage>
</organism>
<evidence type="ECO:0000259" key="2">
    <source>
        <dbReference type="Pfam" id="PF26579"/>
    </source>
</evidence>
<feature type="compositionally biased region" description="Polar residues" evidence="1">
    <location>
        <begin position="704"/>
        <end position="720"/>
    </location>
</feature>
<name>A0A6G0XYD4_9STRA</name>
<dbReference type="VEuPathDB" id="FungiDB:AeMF1_000736"/>
<dbReference type="GO" id="GO:0005929">
    <property type="term" value="C:cilium"/>
    <property type="evidence" value="ECO:0007669"/>
    <property type="project" value="TreeGrafter"/>
</dbReference>
<feature type="region of interest" description="Disordered" evidence="1">
    <location>
        <begin position="696"/>
        <end position="727"/>
    </location>
</feature>
<gene>
    <name evidence="3" type="ORF">Ae201684_000045</name>
</gene>
<reference evidence="3 4" key="1">
    <citation type="submission" date="2019-07" db="EMBL/GenBank/DDBJ databases">
        <title>Genomics analysis of Aphanomyces spp. identifies a new class of oomycete effector associated with host adaptation.</title>
        <authorList>
            <person name="Gaulin E."/>
        </authorList>
    </citation>
    <scope>NUCLEOTIDE SEQUENCE [LARGE SCALE GENOMIC DNA]</scope>
    <source>
        <strain evidence="3 4">ATCC 201684</strain>
    </source>
</reference>
<feature type="domain" description="CFAP47-like immunoglobulin-like" evidence="2">
    <location>
        <begin position="785"/>
        <end position="896"/>
    </location>
</feature>
<dbReference type="InterPro" id="IPR013783">
    <property type="entry name" value="Ig-like_fold"/>
</dbReference>
<evidence type="ECO:0000313" key="3">
    <source>
        <dbReference type="EMBL" id="KAF0745590.1"/>
    </source>
</evidence>
<evidence type="ECO:0000256" key="1">
    <source>
        <dbReference type="SAM" id="MobiDB-lite"/>
    </source>
</evidence>
<keyword evidence="4" id="KW-1185">Reference proteome</keyword>